<dbReference type="EMBL" id="CP058561">
    <property type="protein sequence ID" value="QUH29718.1"/>
    <property type="molecule type" value="Genomic_DNA"/>
</dbReference>
<feature type="transmembrane region" description="Helical" evidence="5">
    <location>
        <begin position="17"/>
        <end position="39"/>
    </location>
</feature>
<dbReference type="Pfam" id="PF12698">
    <property type="entry name" value="ABC2_membrane_3"/>
    <property type="match status" value="1"/>
</dbReference>
<feature type="transmembrane region" description="Helical" evidence="5">
    <location>
        <begin position="97"/>
        <end position="121"/>
    </location>
</feature>
<evidence type="ECO:0000313" key="8">
    <source>
        <dbReference type="Proteomes" id="UP000677305"/>
    </source>
</evidence>
<dbReference type="PANTHER" id="PTHR43471:SF1">
    <property type="entry name" value="ABC TRANSPORTER PERMEASE PROTEIN NOSY-RELATED"/>
    <property type="match status" value="1"/>
</dbReference>
<evidence type="ECO:0000256" key="5">
    <source>
        <dbReference type="SAM" id="Phobius"/>
    </source>
</evidence>
<feature type="transmembrane region" description="Helical" evidence="5">
    <location>
        <begin position="265"/>
        <end position="283"/>
    </location>
</feature>
<feature type="transmembrane region" description="Helical" evidence="5">
    <location>
        <begin position="159"/>
        <end position="181"/>
    </location>
</feature>
<dbReference type="GO" id="GO:0016020">
    <property type="term" value="C:membrane"/>
    <property type="evidence" value="ECO:0007669"/>
    <property type="project" value="UniProtKB-SubCell"/>
</dbReference>
<dbReference type="PANTHER" id="PTHR43471">
    <property type="entry name" value="ABC TRANSPORTER PERMEASE"/>
    <property type="match status" value="1"/>
</dbReference>
<comment type="subcellular location">
    <subcellularLocation>
        <location evidence="1">Membrane</location>
        <topology evidence="1">Multi-pass membrane protein</topology>
    </subcellularLocation>
</comment>
<keyword evidence="3 5" id="KW-1133">Transmembrane helix</keyword>
<feature type="transmembrane region" description="Helical" evidence="5">
    <location>
        <begin position="133"/>
        <end position="153"/>
    </location>
</feature>
<organism evidence="7 8">
    <name type="scientific">Vallitalea guaymasensis</name>
    <dbReference type="NCBI Taxonomy" id="1185412"/>
    <lineage>
        <taxon>Bacteria</taxon>
        <taxon>Bacillati</taxon>
        <taxon>Bacillota</taxon>
        <taxon>Clostridia</taxon>
        <taxon>Lachnospirales</taxon>
        <taxon>Vallitaleaceae</taxon>
        <taxon>Vallitalea</taxon>
    </lineage>
</organism>
<name>A0A8J8MB83_9FIRM</name>
<dbReference type="InterPro" id="IPR013525">
    <property type="entry name" value="ABC2_TM"/>
</dbReference>
<gene>
    <name evidence="7" type="ORF">HYG85_12715</name>
</gene>
<feature type="transmembrane region" description="Helical" evidence="5">
    <location>
        <begin position="188"/>
        <end position="206"/>
    </location>
</feature>
<feature type="transmembrane region" description="Helical" evidence="5">
    <location>
        <begin position="212"/>
        <end position="230"/>
    </location>
</feature>
<evidence type="ECO:0000256" key="1">
    <source>
        <dbReference type="ARBA" id="ARBA00004141"/>
    </source>
</evidence>
<protein>
    <submittedName>
        <fullName evidence="7">ABC transporter permease</fullName>
    </submittedName>
</protein>
<reference evidence="7 8" key="1">
    <citation type="submission" date="2020-07" db="EMBL/GenBank/DDBJ databases">
        <title>Vallitalea guaymasensis genome.</title>
        <authorList>
            <person name="Postec A."/>
        </authorList>
    </citation>
    <scope>NUCLEOTIDE SEQUENCE [LARGE SCALE GENOMIC DNA]</scope>
    <source>
        <strain evidence="7 8">Ra1766G1</strain>
    </source>
</reference>
<sequence length="289" mass="32509">MIAILGKEFKHYFKSPIGYVFMGFVFVVFGILFTVNLFYQNSDYSQVVGSQLTIMFVLFFGTPLITMKLLAEEKNKKTDQLIITSPINITDFILGKYLAASGLFLLTIILTMIQPLILSIFGEIPIPKIIGSYIGFMLLGCSLIAMGLFISALSSSQMIAAVVTYIVFLAILFSDTIILTLPKDRLSSILFASLLVIIITLLVYFIVKNIVITITITAIGIAIIVMIYIVNPIFYDDFMINFFGYFSLLARFKTFTMGILDLGSIIYYISISIMFVFLSVQVIEKRRWS</sequence>
<keyword evidence="4 5" id="KW-0472">Membrane</keyword>
<evidence type="ECO:0000256" key="3">
    <source>
        <dbReference type="ARBA" id="ARBA00022989"/>
    </source>
</evidence>
<dbReference type="KEGG" id="vgu:HYG85_12715"/>
<dbReference type="RefSeq" id="WP_212689978.1">
    <property type="nucleotide sequence ID" value="NZ_CP058561.1"/>
</dbReference>
<dbReference type="AlphaFoldDB" id="A0A8J8MB83"/>
<keyword evidence="2 5" id="KW-0812">Transmembrane</keyword>
<feature type="domain" description="ABC-2 type transporter transmembrane" evidence="6">
    <location>
        <begin position="35"/>
        <end position="174"/>
    </location>
</feature>
<feature type="transmembrane region" description="Helical" evidence="5">
    <location>
        <begin position="51"/>
        <end position="71"/>
    </location>
</feature>
<accession>A0A8J8MB83</accession>
<dbReference type="Proteomes" id="UP000677305">
    <property type="component" value="Chromosome"/>
</dbReference>
<evidence type="ECO:0000256" key="2">
    <source>
        <dbReference type="ARBA" id="ARBA00022692"/>
    </source>
</evidence>
<evidence type="ECO:0000259" key="6">
    <source>
        <dbReference type="Pfam" id="PF12698"/>
    </source>
</evidence>
<keyword evidence="8" id="KW-1185">Reference proteome</keyword>
<evidence type="ECO:0000313" key="7">
    <source>
        <dbReference type="EMBL" id="QUH29718.1"/>
    </source>
</evidence>
<proteinExistence type="predicted"/>
<dbReference type="GO" id="GO:0140359">
    <property type="term" value="F:ABC-type transporter activity"/>
    <property type="evidence" value="ECO:0007669"/>
    <property type="project" value="InterPro"/>
</dbReference>
<evidence type="ECO:0000256" key="4">
    <source>
        <dbReference type="ARBA" id="ARBA00023136"/>
    </source>
</evidence>